<protein>
    <submittedName>
        <fullName evidence="2">Uncharacterized protein</fullName>
    </submittedName>
</protein>
<dbReference type="EMBL" id="JAIWYP010000006">
    <property type="protein sequence ID" value="KAH3807519.1"/>
    <property type="molecule type" value="Genomic_DNA"/>
</dbReference>
<keyword evidence="1" id="KW-1133">Transmembrane helix</keyword>
<reference evidence="2" key="2">
    <citation type="submission" date="2020-11" db="EMBL/GenBank/DDBJ databases">
        <authorList>
            <person name="McCartney M.A."/>
            <person name="Auch B."/>
            <person name="Kono T."/>
            <person name="Mallez S."/>
            <person name="Becker A."/>
            <person name="Gohl D.M."/>
            <person name="Silverstein K.A.T."/>
            <person name="Koren S."/>
            <person name="Bechman K.B."/>
            <person name="Herman A."/>
            <person name="Abrahante J.E."/>
            <person name="Garbe J."/>
        </authorList>
    </citation>
    <scope>NUCLEOTIDE SEQUENCE</scope>
    <source>
        <strain evidence="2">Duluth1</strain>
        <tissue evidence="2">Whole animal</tissue>
    </source>
</reference>
<comment type="caution">
    <text evidence="2">The sequence shown here is derived from an EMBL/GenBank/DDBJ whole genome shotgun (WGS) entry which is preliminary data.</text>
</comment>
<dbReference type="AlphaFoldDB" id="A0A9D4FYK6"/>
<keyword evidence="3" id="KW-1185">Reference proteome</keyword>
<keyword evidence="1" id="KW-0472">Membrane</keyword>
<name>A0A9D4FYK6_DREPO</name>
<evidence type="ECO:0000313" key="2">
    <source>
        <dbReference type="EMBL" id="KAH3807519.1"/>
    </source>
</evidence>
<organism evidence="2 3">
    <name type="scientific">Dreissena polymorpha</name>
    <name type="common">Zebra mussel</name>
    <name type="synonym">Mytilus polymorpha</name>
    <dbReference type="NCBI Taxonomy" id="45954"/>
    <lineage>
        <taxon>Eukaryota</taxon>
        <taxon>Metazoa</taxon>
        <taxon>Spiralia</taxon>
        <taxon>Lophotrochozoa</taxon>
        <taxon>Mollusca</taxon>
        <taxon>Bivalvia</taxon>
        <taxon>Autobranchia</taxon>
        <taxon>Heteroconchia</taxon>
        <taxon>Euheterodonta</taxon>
        <taxon>Imparidentia</taxon>
        <taxon>Neoheterodontei</taxon>
        <taxon>Myida</taxon>
        <taxon>Dreissenoidea</taxon>
        <taxon>Dreissenidae</taxon>
        <taxon>Dreissena</taxon>
    </lineage>
</organism>
<keyword evidence="1" id="KW-0812">Transmembrane</keyword>
<reference evidence="2" key="1">
    <citation type="journal article" date="2019" name="bioRxiv">
        <title>The Genome of the Zebra Mussel, Dreissena polymorpha: A Resource for Invasive Species Research.</title>
        <authorList>
            <person name="McCartney M.A."/>
            <person name="Auch B."/>
            <person name="Kono T."/>
            <person name="Mallez S."/>
            <person name="Zhang Y."/>
            <person name="Obille A."/>
            <person name="Becker A."/>
            <person name="Abrahante J.E."/>
            <person name="Garbe J."/>
            <person name="Badalamenti J.P."/>
            <person name="Herman A."/>
            <person name="Mangelson H."/>
            <person name="Liachko I."/>
            <person name="Sullivan S."/>
            <person name="Sone E.D."/>
            <person name="Koren S."/>
            <person name="Silverstein K.A.T."/>
            <person name="Beckman K.B."/>
            <person name="Gohl D.M."/>
        </authorList>
    </citation>
    <scope>NUCLEOTIDE SEQUENCE</scope>
    <source>
        <strain evidence="2">Duluth1</strain>
        <tissue evidence="2">Whole animal</tissue>
    </source>
</reference>
<evidence type="ECO:0000313" key="3">
    <source>
        <dbReference type="Proteomes" id="UP000828390"/>
    </source>
</evidence>
<dbReference type="Proteomes" id="UP000828390">
    <property type="component" value="Unassembled WGS sequence"/>
</dbReference>
<proteinExistence type="predicted"/>
<feature type="transmembrane region" description="Helical" evidence="1">
    <location>
        <begin position="66"/>
        <end position="85"/>
    </location>
</feature>
<sequence>MLNRQLITDDYNKFFVCLRAVVARLACLSDILVAKCGKKHYGGIVNHAEYFFTDEPLTWDRTSSAAYAYLSMMTSLFAVLFVLILS</sequence>
<accession>A0A9D4FYK6</accession>
<gene>
    <name evidence="2" type="ORF">DPMN_135863</name>
</gene>
<evidence type="ECO:0000256" key="1">
    <source>
        <dbReference type="SAM" id="Phobius"/>
    </source>
</evidence>